<evidence type="ECO:0000313" key="2">
    <source>
        <dbReference type="EMBL" id="MPD01012.1"/>
    </source>
</evidence>
<reference evidence="2 3" key="1">
    <citation type="submission" date="2019-05" db="EMBL/GenBank/DDBJ databases">
        <title>Another draft genome of Portunus trituberculatus and its Hox gene families provides insights of decapod evolution.</title>
        <authorList>
            <person name="Jeong J.-H."/>
            <person name="Song I."/>
            <person name="Kim S."/>
            <person name="Choi T."/>
            <person name="Kim D."/>
            <person name="Ryu S."/>
            <person name="Kim W."/>
        </authorList>
    </citation>
    <scope>NUCLEOTIDE SEQUENCE [LARGE SCALE GENOMIC DNA]</scope>
    <source>
        <tissue evidence="2">Muscle</tissue>
    </source>
</reference>
<name>A0A5B7JSS7_PORTR</name>
<proteinExistence type="predicted"/>
<organism evidence="2 3">
    <name type="scientific">Portunus trituberculatus</name>
    <name type="common">Swimming crab</name>
    <name type="synonym">Neptunus trituberculatus</name>
    <dbReference type="NCBI Taxonomy" id="210409"/>
    <lineage>
        <taxon>Eukaryota</taxon>
        <taxon>Metazoa</taxon>
        <taxon>Ecdysozoa</taxon>
        <taxon>Arthropoda</taxon>
        <taxon>Crustacea</taxon>
        <taxon>Multicrustacea</taxon>
        <taxon>Malacostraca</taxon>
        <taxon>Eumalacostraca</taxon>
        <taxon>Eucarida</taxon>
        <taxon>Decapoda</taxon>
        <taxon>Pleocyemata</taxon>
        <taxon>Brachyura</taxon>
        <taxon>Eubrachyura</taxon>
        <taxon>Portunoidea</taxon>
        <taxon>Portunidae</taxon>
        <taxon>Portuninae</taxon>
        <taxon>Portunus</taxon>
    </lineage>
</organism>
<dbReference type="Proteomes" id="UP000324222">
    <property type="component" value="Unassembled WGS sequence"/>
</dbReference>
<sequence length="89" mass="9975">MLGKVTHGHRYRRPRAEGGAGGAMWGIRRVKCYLRSLRVSPSASGGVLMYKHGRKNLVRSEVQGTNTWEYLMRDVVRGPCALKEPCGFL</sequence>
<comment type="caution">
    <text evidence="2">The sequence shown here is derived from an EMBL/GenBank/DDBJ whole genome shotgun (WGS) entry which is preliminary data.</text>
</comment>
<accession>A0A5B7JSS7</accession>
<protein>
    <submittedName>
        <fullName evidence="2">Uncharacterized protein</fullName>
    </submittedName>
</protein>
<dbReference type="AlphaFoldDB" id="A0A5B7JSS7"/>
<dbReference type="EMBL" id="VSRR010125401">
    <property type="protein sequence ID" value="MPD01012.1"/>
    <property type="molecule type" value="Genomic_DNA"/>
</dbReference>
<evidence type="ECO:0000256" key="1">
    <source>
        <dbReference type="SAM" id="MobiDB-lite"/>
    </source>
</evidence>
<feature type="region of interest" description="Disordered" evidence="1">
    <location>
        <begin position="1"/>
        <end position="20"/>
    </location>
</feature>
<evidence type="ECO:0000313" key="3">
    <source>
        <dbReference type="Proteomes" id="UP000324222"/>
    </source>
</evidence>
<keyword evidence="3" id="KW-1185">Reference proteome</keyword>
<feature type="compositionally biased region" description="Basic residues" evidence="1">
    <location>
        <begin position="1"/>
        <end position="13"/>
    </location>
</feature>
<gene>
    <name evidence="2" type="ORF">E2C01_096522</name>
</gene>